<evidence type="ECO:0000313" key="6">
    <source>
        <dbReference type="EMBL" id="KAE8124982.1"/>
    </source>
</evidence>
<name>A0A5N6RRV4_9ROSI</name>
<dbReference type="EMBL" id="CM017328">
    <property type="protein sequence ID" value="KAE8124982.1"/>
    <property type="molecule type" value="Genomic_DNA"/>
</dbReference>
<evidence type="ECO:0000256" key="1">
    <source>
        <dbReference type="ARBA" id="ARBA00008824"/>
    </source>
</evidence>
<evidence type="ECO:0000256" key="3">
    <source>
        <dbReference type="ARBA" id="ARBA00023002"/>
    </source>
</evidence>
<feature type="domain" description="Lactate/malate dehydrogenase C-terminal" evidence="5">
    <location>
        <begin position="101"/>
        <end position="142"/>
    </location>
</feature>
<dbReference type="OrthoDB" id="1685274at2759"/>
<dbReference type="Gene3D" id="3.90.110.10">
    <property type="entry name" value="Lactate dehydrogenase/glycoside hydrolase, family 4, C-terminal"/>
    <property type="match status" value="2"/>
</dbReference>
<evidence type="ECO:0000256" key="2">
    <source>
        <dbReference type="ARBA" id="ARBA00011738"/>
    </source>
</evidence>
<dbReference type="GO" id="GO:0030060">
    <property type="term" value="F:L-malate dehydrogenase (NAD+) activity"/>
    <property type="evidence" value="ECO:0007669"/>
    <property type="project" value="TreeGrafter"/>
</dbReference>
<sequence length="188" mass="20239">MDDISSSSTPAIQASSYLYGELPSIQMDAQNEFEDDQNDPQNAGNEDDVYRLEFELKTCQGTQEEGTQEGAQGGIQGTIPIAAKVFKKAGIYDDKRLFGVTTLDGVRTKTFYAGKANLNVAEVNVPVVGGHTDITILPLFSQGLSGVPDVVECSYVQSTVTDLPFFVSKVRLGKNGVEEILGLGPLRL</sequence>
<keyword evidence="4" id="KW-0520">NAD</keyword>
<dbReference type="InterPro" id="IPR015955">
    <property type="entry name" value="Lactate_DH/Glyco_Ohase_4_C"/>
</dbReference>
<dbReference type="SUPFAM" id="SSF56327">
    <property type="entry name" value="LDH C-terminal domain-like"/>
    <property type="match status" value="1"/>
</dbReference>
<organism evidence="6 7">
    <name type="scientific">Carpinus fangiana</name>
    <dbReference type="NCBI Taxonomy" id="176857"/>
    <lineage>
        <taxon>Eukaryota</taxon>
        <taxon>Viridiplantae</taxon>
        <taxon>Streptophyta</taxon>
        <taxon>Embryophyta</taxon>
        <taxon>Tracheophyta</taxon>
        <taxon>Spermatophyta</taxon>
        <taxon>Magnoliopsida</taxon>
        <taxon>eudicotyledons</taxon>
        <taxon>Gunneridae</taxon>
        <taxon>Pentapetalae</taxon>
        <taxon>rosids</taxon>
        <taxon>fabids</taxon>
        <taxon>Fagales</taxon>
        <taxon>Betulaceae</taxon>
        <taxon>Carpinus</taxon>
    </lineage>
</organism>
<comment type="subunit">
    <text evidence="2">Homodimer.</text>
</comment>
<dbReference type="Proteomes" id="UP000327013">
    <property type="component" value="Chromosome 8"/>
</dbReference>
<protein>
    <recommendedName>
        <fullName evidence="5">Lactate/malate dehydrogenase C-terminal domain-containing protein</fullName>
    </recommendedName>
</protein>
<dbReference type="GO" id="GO:0005739">
    <property type="term" value="C:mitochondrion"/>
    <property type="evidence" value="ECO:0007669"/>
    <property type="project" value="TreeGrafter"/>
</dbReference>
<dbReference type="InterPro" id="IPR001252">
    <property type="entry name" value="Malate_DH_AS"/>
</dbReference>
<evidence type="ECO:0000313" key="7">
    <source>
        <dbReference type="Proteomes" id="UP000327013"/>
    </source>
</evidence>
<dbReference type="PROSITE" id="PS00068">
    <property type="entry name" value="MDH"/>
    <property type="match status" value="1"/>
</dbReference>
<reference evidence="6 7" key="1">
    <citation type="submission" date="2019-06" db="EMBL/GenBank/DDBJ databases">
        <title>A chromosomal-level reference genome of Carpinus fangiana (Coryloideae, Betulaceae).</title>
        <authorList>
            <person name="Yang X."/>
            <person name="Wang Z."/>
            <person name="Zhang L."/>
            <person name="Hao G."/>
            <person name="Liu J."/>
            <person name="Yang Y."/>
        </authorList>
    </citation>
    <scope>NUCLEOTIDE SEQUENCE [LARGE SCALE GENOMIC DNA]</scope>
    <source>
        <strain evidence="6">Cfa_2016G</strain>
        <tissue evidence="6">Leaf</tissue>
    </source>
</reference>
<keyword evidence="7" id="KW-1185">Reference proteome</keyword>
<dbReference type="InterPro" id="IPR022383">
    <property type="entry name" value="Lactate/malate_DH_C"/>
</dbReference>
<accession>A0A5N6RRV4</accession>
<dbReference type="PANTHER" id="PTHR11540:SF47">
    <property type="entry name" value="MALATE DEHYDROGENASE"/>
    <property type="match status" value="1"/>
</dbReference>
<evidence type="ECO:0000259" key="5">
    <source>
        <dbReference type="Pfam" id="PF02866"/>
    </source>
</evidence>
<keyword evidence="3" id="KW-0560">Oxidoreductase</keyword>
<comment type="similarity">
    <text evidence="1">Belongs to the LDH/MDH superfamily. MDH type 1 family.</text>
</comment>
<gene>
    <name evidence="6" type="ORF">FH972_019821</name>
</gene>
<dbReference type="GO" id="GO:0006108">
    <property type="term" value="P:malate metabolic process"/>
    <property type="evidence" value="ECO:0007669"/>
    <property type="project" value="InterPro"/>
</dbReference>
<proteinExistence type="inferred from homology"/>
<dbReference type="Pfam" id="PF02866">
    <property type="entry name" value="Ldh_1_C"/>
    <property type="match status" value="1"/>
</dbReference>
<dbReference type="AlphaFoldDB" id="A0A5N6RRV4"/>
<dbReference type="PANTHER" id="PTHR11540">
    <property type="entry name" value="MALATE AND LACTATE DEHYDROGENASE"/>
    <property type="match status" value="1"/>
</dbReference>
<evidence type="ECO:0000256" key="4">
    <source>
        <dbReference type="ARBA" id="ARBA00023027"/>
    </source>
</evidence>